<organism evidence="2 3">
    <name type="scientific">Equus przewalskii</name>
    <name type="common">Przewalski's horse</name>
    <name type="synonym">Equus caballus przewalskii</name>
    <dbReference type="NCBI Taxonomy" id="9798"/>
    <lineage>
        <taxon>Eukaryota</taxon>
        <taxon>Metazoa</taxon>
        <taxon>Chordata</taxon>
        <taxon>Craniata</taxon>
        <taxon>Vertebrata</taxon>
        <taxon>Euteleostomi</taxon>
        <taxon>Mammalia</taxon>
        <taxon>Eutheria</taxon>
        <taxon>Laurasiatheria</taxon>
        <taxon>Perissodactyla</taxon>
        <taxon>Equidae</taxon>
        <taxon>Equus</taxon>
    </lineage>
</organism>
<gene>
    <name evidence="3" type="primary">LOC103557403</name>
</gene>
<accession>A0ABM4PF47</accession>
<dbReference type="RefSeq" id="XP_070475820.1">
    <property type="nucleotide sequence ID" value="XM_070619719.1"/>
</dbReference>
<evidence type="ECO:0000256" key="1">
    <source>
        <dbReference type="SAM" id="MobiDB-lite"/>
    </source>
</evidence>
<sequence>MNFLVPRIQDGDAAAEGGSGGRGGPGASLARVPGGSGSGSGSGSAAVPASGTGRAHAAGAAGGVGRPSGRGAARRRAAREAALFRERGRARPCAPHRARRAPGGPRRGGGGARARGPAGRGRGRFPSARSSPQTACPTVSPRSPEEAAAPVPAGAPDTRPWPAETTGTGARSGRGGRGCRCAVRARRPRVQPRCIVVYPRWKSFQFFYVG</sequence>
<dbReference type="GeneID" id="103557403"/>
<keyword evidence="2" id="KW-1185">Reference proteome</keyword>
<proteinExistence type="predicted"/>
<evidence type="ECO:0000313" key="2">
    <source>
        <dbReference type="Proteomes" id="UP001652662"/>
    </source>
</evidence>
<feature type="compositionally biased region" description="Basic and acidic residues" evidence="1">
    <location>
        <begin position="78"/>
        <end position="89"/>
    </location>
</feature>
<dbReference type="Proteomes" id="UP001652662">
    <property type="component" value="Chromosome 5"/>
</dbReference>
<evidence type="ECO:0000313" key="3">
    <source>
        <dbReference type="RefSeq" id="XP_070475820.1"/>
    </source>
</evidence>
<name>A0ABM4PF47_EQUPR</name>
<reference evidence="3" key="1">
    <citation type="submission" date="2025-08" db="UniProtKB">
        <authorList>
            <consortium name="RefSeq"/>
        </authorList>
    </citation>
    <scope>IDENTIFICATION</scope>
    <source>
        <tissue evidence="3">Blood</tissue>
    </source>
</reference>
<feature type="region of interest" description="Disordered" evidence="1">
    <location>
        <begin position="1"/>
        <end position="179"/>
    </location>
</feature>
<feature type="compositionally biased region" description="Gly residues" evidence="1">
    <location>
        <begin position="17"/>
        <end position="26"/>
    </location>
</feature>
<protein>
    <submittedName>
        <fullName evidence="3">Uncharacterized protein</fullName>
    </submittedName>
</protein>
<feature type="compositionally biased region" description="Low complexity" evidence="1">
    <location>
        <begin position="139"/>
        <end position="156"/>
    </location>
</feature>
<feature type="compositionally biased region" description="Low complexity" evidence="1">
    <location>
        <begin position="43"/>
        <end position="59"/>
    </location>
</feature>
<feature type="compositionally biased region" description="Basic residues" evidence="1">
    <location>
        <begin position="90"/>
        <end position="100"/>
    </location>
</feature>